<dbReference type="Pfam" id="PF10985">
    <property type="entry name" value="DUF2805"/>
    <property type="match status" value="1"/>
</dbReference>
<proteinExistence type="predicted"/>
<accession>A0A7Y3TYS6</accession>
<name>A0A7Y3TYS6_9GAMM</name>
<reference evidence="1 2" key="2">
    <citation type="submission" date="2020-06" db="EMBL/GenBank/DDBJ databases">
        <title>Halomonas songnenensis sp. nov., a moderately halophilic bacterium isolated from saline and alkaline soils.</title>
        <authorList>
            <person name="Jiang J."/>
            <person name="Pan Y."/>
        </authorList>
    </citation>
    <scope>NUCLEOTIDE SEQUENCE [LARGE SCALE GENOMIC DNA]</scope>
    <source>
        <strain evidence="1 2">TBZ9</strain>
    </source>
</reference>
<keyword evidence="2" id="KW-1185">Reference proteome</keyword>
<dbReference type="Proteomes" id="UP000588806">
    <property type="component" value="Unassembled WGS sequence"/>
</dbReference>
<organism evidence="1 2">
    <name type="scientific">Vreelandella azerica</name>
    <dbReference type="NCBI Taxonomy" id="2732867"/>
    <lineage>
        <taxon>Bacteria</taxon>
        <taxon>Pseudomonadati</taxon>
        <taxon>Pseudomonadota</taxon>
        <taxon>Gammaproteobacteria</taxon>
        <taxon>Oceanospirillales</taxon>
        <taxon>Halomonadaceae</taxon>
        <taxon>Vreelandella</taxon>
    </lineage>
</organism>
<dbReference type="NCBIfam" id="TIGR03643">
    <property type="entry name" value="TIGR03643 family protein"/>
    <property type="match status" value="1"/>
</dbReference>
<sequence length="91" mass="10806">MPSAAIKHFRRLPEDEQSRIIEMAWEDRTPFEAIENLFGLGEPDVIKIMRHQLKPNSFKLWRQRVSGRNTKHKALRSPDVSRAYCPTQYKR</sequence>
<comment type="caution">
    <text evidence="1">The sequence shown here is derived from an EMBL/GenBank/DDBJ whole genome shotgun (WGS) entry which is preliminary data.</text>
</comment>
<evidence type="ECO:0000313" key="2">
    <source>
        <dbReference type="Proteomes" id="UP000588806"/>
    </source>
</evidence>
<gene>
    <name evidence="1" type="ORF">HLB35_09545</name>
</gene>
<dbReference type="EMBL" id="JABFHI010000003">
    <property type="protein sequence ID" value="NOG31942.1"/>
    <property type="molecule type" value="Genomic_DNA"/>
</dbReference>
<protein>
    <submittedName>
        <fullName evidence="1">TIGR03643 family protein</fullName>
    </submittedName>
</protein>
<dbReference type="InterPro" id="IPR019882">
    <property type="entry name" value="CHP03643"/>
</dbReference>
<dbReference type="RefSeq" id="WP_171702398.1">
    <property type="nucleotide sequence ID" value="NZ_JABFHI010000003.1"/>
</dbReference>
<evidence type="ECO:0000313" key="1">
    <source>
        <dbReference type="EMBL" id="NOG31942.1"/>
    </source>
</evidence>
<dbReference type="AlphaFoldDB" id="A0A7Y3TYS6"/>
<reference evidence="1 2" key="1">
    <citation type="submission" date="2020-05" db="EMBL/GenBank/DDBJ databases">
        <authorList>
            <person name="Ruan W."/>
            <person name="Jeon C.O."/>
            <person name="Chun B.H."/>
        </authorList>
    </citation>
    <scope>NUCLEOTIDE SEQUENCE [LARGE SCALE GENOMIC DNA]</scope>
    <source>
        <strain evidence="1 2">TBZ9</strain>
    </source>
</reference>